<comment type="caution">
    <text evidence="2">The sequence shown here is derived from an EMBL/GenBank/DDBJ whole genome shotgun (WGS) entry which is preliminary data.</text>
</comment>
<dbReference type="GO" id="GO:0016491">
    <property type="term" value="F:oxidoreductase activity"/>
    <property type="evidence" value="ECO:0007669"/>
    <property type="project" value="InterPro"/>
</dbReference>
<dbReference type="AlphaFoldDB" id="A0A832MJV6"/>
<dbReference type="SUPFAM" id="SSF51905">
    <property type="entry name" value="FAD/NAD(P)-binding domain"/>
    <property type="match status" value="1"/>
</dbReference>
<sequence length="425" mass="46367">MTQPLPARERIAVIGAGVAGLTAAWLLGRRHDVVLFEREGRLGGHTHTVVVEHGPDAGLAVDTGFIVLNRRNYPTFVRILDALGVALQPSDMSFGYHCERSGFQYAGTGLAGLFARRRNLASARFGAMLLDIARFNARARRDLAAGAAAGRTLAEYVGALGLSEGFSEWYLFAMGSAIWSAPRAHIGAFPAEAFLRFFENHGLLGFTGQPRWLTVTGGSHTYVRAMLAGFSGEVRTGARIAGVRRPGTHVEVASERGVERFDRVVLAAHADESLALLEDPDPEERRLLGAWRYSVNEAVLHTDERALPPRRAAWASWNLRRAAAAGDDRPVSVTYWMNRLQRLATPRTYCVTLNGTTLPRPERIVRAMTYTHPVYTFESLATQARLPALGAARRTHYCGSYFGWGFHEDAARSGAAVAAALGCPL</sequence>
<evidence type="ECO:0000313" key="2">
    <source>
        <dbReference type="EMBL" id="HGZ43192.1"/>
    </source>
</evidence>
<feature type="domain" description="Amine oxidase" evidence="1">
    <location>
        <begin position="18"/>
        <end position="309"/>
    </location>
</feature>
<accession>A0A832MJV6</accession>
<reference evidence="2" key="1">
    <citation type="journal article" date="2020" name="mSystems">
        <title>Genome- and Community-Level Interaction Insights into Carbon Utilization and Element Cycling Functions of Hydrothermarchaeota in Hydrothermal Sediment.</title>
        <authorList>
            <person name="Zhou Z."/>
            <person name="Liu Y."/>
            <person name="Xu W."/>
            <person name="Pan J."/>
            <person name="Luo Z.H."/>
            <person name="Li M."/>
        </authorList>
    </citation>
    <scope>NUCLEOTIDE SEQUENCE [LARGE SCALE GENOMIC DNA]</scope>
    <source>
        <strain evidence="2">SpSt-381</strain>
    </source>
</reference>
<evidence type="ECO:0000259" key="1">
    <source>
        <dbReference type="Pfam" id="PF01593"/>
    </source>
</evidence>
<name>A0A832MJV6_UNCEI</name>
<dbReference type="InterPro" id="IPR002937">
    <property type="entry name" value="Amino_oxidase"/>
</dbReference>
<gene>
    <name evidence="2" type="ORF">ENR23_07175</name>
</gene>
<organism evidence="2">
    <name type="scientific">Eiseniibacteriota bacterium</name>
    <dbReference type="NCBI Taxonomy" id="2212470"/>
    <lineage>
        <taxon>Bacteria</taxon>
        <taxon>Candidatus Eiseniibacteriota</taxon>
    </lineage>
</organism>
<dbReference type="InterPro" id="IPR036188">
    <property type="entry name" value="FAD/NAD-bd_sf"/>
</dbReference>
<proteinExistence type="predicted"/>
<dbReference type="InterPro" id="IPR050464">
    <property type="entry name" value="Zeta_carotene_desat/Oxidored"/>
</dbReference>
<protein>
    <submittedName>
        <fullName evidence="2">FAD-dependent oxidoreductase</fullName>
    </submittedName>
</protein>
<dbReference type="EMBL" id="DSQF01000014">
    <property type="protein sequence ID" value="HGZ43192.1"/>
    <property type="molecule type" value="Genomic_DNA"/>
</dbReference>
<dbReference type="PANTHER" id="PTHR42923">
    <property type="entry name" value="PROTOPORPHYRINOGEN OXIDASE"/>
    <property type="match status" value="1"/>
</dbReference>
<dbReference type="PANTHER" id="PTHR42923:SF17">
    <property type="entry name" value="AMINE OXIDASE DOMAIN-CONTAINING PROTEIN"/>
    <property type="match status" value="1"/>
</dbReference>
<dbReference type="Pfam" id="PF01593">
    <property type="entry name" value="Amino_oxidase"/>
    <property type="match status" value="1"/>
</dbReference>
<dbReference type="Gene3D" id="3.50.50.60">
    <property type="entry name" value="FAD/NAD(P)-binding domain"/>
    <property type="match status" value="1"/>
</dbReference>